<dbReference type="Pfam" id="PF00702">
    <property type="entry name" value="Hydrolase"/>
    <property type="match status" value="1"/>
</dbReference>
<keyword evidence="3" id="KW-1185">Reference proteome</keyword>
<evidence type="ECO:0000256" key="1">
    <source>
        <dbReference type="SAM" id="Phobius"/>
    </source>
</evidence>
<organism evidence="2 3">
    <name type="scientific">Labrys wisconsinensis</name>
    <dbReference type="NCBI Taxonomy" id="425677"/>
    <lineage>
        <taxon>Bacteria</taxon>
        <taxon>Pseudomonadati</taxon>
        <taxon>Pseudomonadota</taxon>
        <taxon>Alphaproteobacteria</taxon>
        <taxon>Hyphomicrobiales</taxon>
        <taxon>Xanthobacteraceae</taxon>
        <taxon>Labrys</taxon>
    </lineage>
</organism>
<evidence type="ECO:0000313" key="3">
    <source>
        <dbReference type="Proteomes" id="UP001242480"/>
    </source>
</evidence>
<dbReference type="RefSeq" id="WP_307274887.1">
    <property type="nucleotide sequence ID" value="NZ_JAUSVX010000006.1"/>
</dbReference>
<dbReference type="Gene3D" id="3.40.50.1000">
    <property type="entry name" value="HAD superfamily/HAD-like"/>
    <property type="match status" value="1"/>
</dbReference>
<dbReference type="InterPro" id="IPR023214">
    <property type="entry name" value="HAD_sf"/>
</dbReference>
<dbReference type="SUPFAM" id="SSF56784">
    <property type="entry name" value="HAD-like"/>
    <property type="match status" value="1"/>
</dbReference>
<feature type="transmembrane region" description="Helical" evidence="1">
    <location>
        <begin position="784"/>
        <end position="806"/>
    </location>
</feature>
<sequence length="808" mass="85792">MDIRSLTAMLATAAAEGVATVSVDIFDTLLLRRCTAPDGVFEQTFLALFGAAAPAPAEHWVQHRQLAERAARRRAGEGRGSPEVTIEEIYAEFPFRLFGLERRDLDRLVAAEFEAELGLCHINPDVAALIAHLRAAGMATGFISDTYWSAARLQRLLHHCQPDLDWDFLLASCDHRRAKADGLFPIFLAARGIAPADAVHFGDNPRADVAGALAAGMRGLHYTLGSAALALVVQQEREAARLAMPGHADTRLDDGLSALRRRVSGTADRESAAALGAEVIGPLMLTFDHFVADAVERLEAAGGRVAVVFLARDGLLPLQVWRQMRRRPADYLEINRRLALVGSATSAEPLTAFFREIRAVDEAGLGTILKTNVSRVRSFFSSHPGGIASGTELVEALQQLWDEGDVPAGAATARDDVLRYFRRTIAAFDACTDLVLVDLGYAGSVQKAIRAMFDTAGIATRLHGVYLLSSDDKLEVIGGGDTAVGMISDRVVTPHAKRILLRNIAVLEQICSAPEGSIAGFDGERILREPDPRSQAQLALCREIRAGALDFVRFAAAAEEEAPFVGEAAIRRAAAILARLLLLPGSAEIALFDSVCHDVNMGTQIARPLVEPDLAARLCAGLALPLAFGAGDPPMWPAASMAALSRGHGHLYATASARGLPGSLFGDVKEGSLVVGLYTGAGEIPIEVSRFRMPTGEIRVRVPIDQRRGIAGVSVPLTAVAAAGELREVVVQSGAGVEAAMTSFEVTRLPDNHFDMSAFGGTRHYGPGGQGRLLVALPRLAGDILVLTLVIAPSAAASVAVLPLAATA</sequence>
<keyword evidence="1" id="KW-0472">Membrane</keyword>
<keyword evidence="1" id="KW-1133">Transmembrane helix</keyword>
<accession>A0ABU0J8V4</accession>
<evidence type="ECO:0000313" key="2">
    <source>
        <dbReference type="EMBL" id="MDQ0470712.1"/>
    </source>
</evidence>
<dbReference type="EMBL" id="JAUSVX010000006">
    <property type="protein sequence ID" value="MDQ0470712.1"/>
    <property type="molecule type" value="Genomic_DNA"/>
</dbReference>
<keyword evidence="1" id="KW-0812">Transmembrane</keyword>
<gene>
    <name evidence="2" type="ORF">QO011_003731</name>
</gene>
<protein>
    <submittedName>
        <fullName evidence="2">FMN phosphatase YigB (HAD superfamily)</fullName>
    </submittedName>
</protein>
<dbReference type="Proteomes" id="UP001242480">
    <property type="component" value="Unassembled WGS sequence"/>
</dbReference>
<reference evidence="2 3" key="1">
    <citation type="submission" date="2023-07" db="EMBL/GenBank/DDBJ databases">
        <title>Genomic Encyclopedia of Type Strains, Phase IV (KMG-IV): sequencing the most valuable type-strain genomes for metagenomic binning, comparative biology and taxonomic classification.</title>
        <authorList>
            <person name="Goeker M."/>
        </authorList>
    </citation>
    <scope>NUCLEOTIDE SEQUENCE [LARGE SCALE GENOMIC DNA]</scope>
    <source>
        <strain evidence="2 3">DSM 19619</strain>
    </source>
</reference>
<proteinExistence type="predicted"/>
<comment type="caution">
    <text evidence="2">The sequence shown here is derived from an EMBL/GenBank/DDBJ whole genome shotgun (WGS) entry which is preliminary data.</text>
</comment>
<name>A0ABU0J8V4_9HYPH</name>
<dbReference type="InterPro" id="IPR036412">
    <property type="entry name" value="HAD-like_sf"/>
</dbReference>